<evidence type="ECO:0000256" key="3">
    <source>
        <dbReference type="ARBA" id="ARBA00023008"/>
    </source>
</evidence>
<dbReference type="PANTHER" id="PTHR42838">
    <property type="entry name" value="CYTOCHROME C OXIDASE SUBUNIT II"/>
    <property type="match status" value="1"/>
</dbReference>
<evidence type="ECO:0000256" key="1">
    <source>
        <dbReference type="ARBA" id="ARBA00004196"/>
    </source>
</evidence>
<evidence type="ECO:0000313" key="6">
    <source>
        <dbReference type="EMBL" id="QWG21707.1"/>
    </source>
</evidence>
<dbReference type="InterPro" id="IPR008972">
    <property type="entry name" value="Cupredoxin"/>
</dbReference>
<dbReference type="EMBL" id="CP076136">
    <property type="protein sequence ID" value="QWG21707.1"/>
    <property type="molecule type" value="Genomic_DNA"/>
</dbReference>
<evidence type="ECO:0000256" key="4">
    <source>
        <dbReference type="SAM" id="Phobius"/>
    </source>
</evidence>
<sequence>MAVTPPEQRIWWNEPIERVELVWIVIAFLWGLFMFGFMIAWHFIGQQNLSKEAYRTTPSAYEAKVDDFAKKFQVREEKGIPVVKPKPGADVYLLGRLWQWWPILELEKGVSYRIHLSSLDWQHGFSLQPTNINIQVHPGYEHIISLTPTESGEFGIICNEFCGIGHHTMTGKIYVTEQKRAEAEPRLAEGR</sequence>
<keyword evidence="4" id="KW-0472">Membrane</keyword>
<evidence type="ECO:0000256" key="2">
    <source>
        <dbReference type="ARBA" id="ARBA00022723"/>
    </source>
</evidence>
<accession>A0A975NUM6</accession>
<dbReference type="GO" id="GO:0005507">
    <property type="term" value="F:copper ion binding"/>
    <property type="evidence" value="ECO:0007669"/>
    <property type="project" value="InterPro"/>
</dbReference>
<dbReference type="CDD" id="cd13917">
    <property type="entry name" value="CuRO_HCO_II_like_4"/>
    <property type="match status" value="1"/>
</dbReference>
<dbReference type="RefSeq" id="WP_215602427.1">
    <property type="nucleotide sequence ID" value="NZ_CP076136.1"/>
</dbReference>
<dbReference type="PROSITE" id="PS50857">
    <property type="entry name" value="COX2_CUA"/>
    <property type="match status" value="1"/>
</dbReference>
<name>A0A975NUM6_9BRAD</name>
<dbReference type="GO" id="GO:0016020">
    <property type="term" value="C:membrane"/>
    <property type="evidence" value="ECO:0007669"/>
    <property type="project" value="InterPro"/>
</dbReference>
<keyword evidence="4" id="KW-0812">Transmembrane</keyword>
<dbReference type="GO" id="GO:0004129">
    <property type="term" value="F:cytochrome-c oxidase activity"/>
    <property type="evidence" value="ECO:0007669"/>
    <property type="project" value="InterPro"/>
</dbReference>
<keyword evidence="4" id="KW-1133">Transmembrane helix</keyword>
<evidence type="ECO:0000313" key="7">
    <source>
        <dbReference type="Proteomes" id="UP000676951"/>
    </source>
</evidence>
<protein>
    <recommendedName>
        <fullName evidence="5">Cytochrome oxidase subunit II copper A binding domain-containing protein</fullName>
    </recommendedName>
</protein>
<feature type="transmembrane region" description="Helical" evidence="4">
    <location>
        <begin position="21"/>
        <end position="44"/>
    </location>
</feature>
<comment type="subcellular location">
    <subcellularLocation>
        <location evidence="1">Cell envelope</location>
    </subcellularLocation>
</comment>
<keyword evidence="7" id="KW-1185">Reference proteome</keyword>
<keyword evidence="2" id="KW-0479">Metal-binding</keyword>
<dbReference type="InterPro" id="IPR051403">
    <property type="entry name" value="NosZ/Cyto_c_oxidase_sub2"/>
</dbReference>
<proteinExistence type="predicted"/>
<dbReference type="PANTHER" id="PTHR42838:SF2">
    <property type="entry name" value="NITROUS-OXIDE REDUCTASE"/>
    <property type="match status" value="1"/>
</dbReference>
<keyword evidence="3" id="KW-0186">Copper</keyword>
<organism evidence="6 7">
    <name type="scientific">Bradyrhizobium sediminis</name>
    <dbReference type="NCBI Taxonomy" id="2840469"/>
    <lineage>
        <taxon>Bacteria</taxon>
        <taxon>Pseudomonadati</taxon>
        <taxon>Pseudomonadota</taxon>
        <taxon>Alphaproteobacteria</taxon>
        <taxon>Hyphomicrobiales</taxon>
        <taxon>Nitrobacteraceae</taxon>
        <taxon>Bradyrhizobium</taxon>
    </lineage>
</organism>
<dbReference type="SUPFAM" id="SSF49503">
    <property type="entry name" value="Cupredoxins"/>
    <property type="match status" value="1"/>
</dbReference>
<feature type="domain" description="Cytochrome oxidase subunit II copper A binding" evidence="5">
    <location>
        <begin position="86"/>
        <end position="189"/>
    </location>
</feature>
<dbReference type="Gene3D" id="2.60.40.420">
    <property type="entry name" value="Cupredoxins - blue copper proteins"/>
    <property type="match status" value="1"/>
</dbReference>
<dbReference type="Proteomes" id="UP000676951">
    <property type="component" value="Chromosome"/>
</dbReference>
<evidence type="ECO:0000259" key="5">
    <source>
        <dbReference type="PROSITE" id="PS50857"/>
    </source>
</evidence>
<gene>
    <name evidence="6" type="ORF">KMZ93_17105</name>
</gene>
<dbReference type="GO" id="GO:0030313">
    <property type="term" value="C:cell envelope"/>
    <property type="evidence" value="ECO:0007669"/>
    <property type="project" value="UniProtKB-SubCell"/>
</dbReference>
<reference evidence="6 7" key="1">
    <citation type="submission" date="2021-06" db="EMBL/GenBank/DDBJ databases">
        <title>Bradyrhizobium sp. S2-11-4 Genome sequencing.</title>
        <authorList>
            <person name="Jin L."/>
        </authorList>
    </citation>
    <scope>NUCLEOTIDE SEQUENCE [LARGE SCALE GENOMIC DNA]</scope>
    <source>
        <strain evidence="6 7">S2-11-4</strain>
    </source>
</reference>
<dbReference type="InterPro" id="IPR002429">
    <property type="entry name" value="CcO_II-like_C"/>
</dbReference>
<dbReference type="AlphaFoldDB" id="A0A975NUM6"/>